<evidence type="ECO:0000256" key="5">
    <source>
        <dbReference type="RuleBase" id="RU004414"/>
    </source>
</evidence>
<evidence type="ECO:0000256" key="2">
    <source>
        <dbReference type="ARBA" id="ARBA00022980"/>
    </source>
</evidence>
<accession>A0A1G2PSS7</accession>
<protein>
    <recommendedName>
        <fullName evidence="5">50S ribosomal protein L16</fullName>
    </recommendedName>
</protein>
<dbReference type="GO" id="GO:0022625">
    <property type="term" value="C:cytosolic large ribosomal subunit"/>
    <property type="evidence" value="ECO:0007669"/>
    <property type="project" value="TreeGrafter"/>
</dbReference>
<keyword evidence="5" id="KW-0699">rRNA-binding</keyword>
<keyword evidence="2 4" id="KW-0689">Ribosomal protein</keyword>
<evidence type="ECO:0000313" key="7">
    <source>
        <dbReference type="Proteomes" id="UP000178646"/>
    </source>
</evidence>
<comment type="similarity">
    <text evidence="1 4">Belongs to the universal ribosomal protein uL16 family.</text>
</comment>
<dbReference type="PANTHER" id="PTHR12220">
    <property type="entry name" value="50S/60S RIBOSOMAL PROTEIN L16"/>
    <property type="match status" value="1"/>
</dbReference>
<dbReference type="GO" id="GO:0006412">
    <property type="term" value="P:translation"/>
    <property type="evidence" value="ECO:0007669"/>
    <property type="project" value="InterPro"/>
</dbReference>
<sequence>MLPKKVKFRKWHRMRENPNKARVATRGNSLDFGSFGLVAQETKEVWANQIEAARKTMARFTNNAGKIWIRIFTDMPITQKPAEVGMGKGKGDPVGFVYRVRPGNVIFEVDGLDEATSREALRKGGSKLPVKIKIISR</sequence>
<reference evidence="6 7" key="1">
    <citation type="journal article" date="2016" name="Nat. Commun.">
        <title>Thousands of microbial genomes shed light on interconnected biogeochemical processes in an aquifer system.</title>
        <authorList>
            <person name="Anantharaman K."/>
            <person name="Brown C.T."/>
            <person name="Hug L.A."/>
            <person name="Sharon I."/>
            <person name="Castelle C.J."/>
            <person name="Probst A.J."/>
            <person name="Thomas B.C."/>
            <person name="Singh A."/>
            <person name="Wilkins M.J."/>
            <person name="Karaoz U."/>
            <person name="Brodie E.L."/>
            <person name="Williams K.H."/>
            <person name="Hubbard S.S."/>
            <person name="Banfield J.F."/>
        </authorList>
    </citation>
    <scope>NUCLEOTIDE SEQUENCE [LARGE SCALE GENOMIC DNA]</scope>
</reference>
<dbReference type="GO" id="GO:0019843">
    <property type="term" value="F:rRNA binding"/>
    <property type="evidence" value="ECO:0007669"/>
    <property type="project" value="UniProtKB-KW"/>
</dbReference>
<name>A0A1G2PSS7_9BACT</name>
<keyword evidence="3 4" id="KW-0687">Ribonucleoprotein</keyword>
<dbReference type="InterPro" id="IPR036920">
    <property type="entry name" value="Ribosomal_uL16_sf"/>
</dbReference>
<evidence type="ECO:0000256" key="4">
    <source>
        <dbReference type="RuleBase" id="RU004413"/>
    </source>
</evidence>
<dbReference type="CDD" id="cd01433">
    <property type="entry name" value="Ribosomal_L16_L10e"/>
    <property type="match status" value="1"/>
</dbReference>
<dbReference type="InterPro" id="IPR047873">
    <property type="entry name" value="Ribosomal_uL16"/>
</dbReference>
<dbReference type="NCBIfam" id="TIGR01164">
    <property type="entry name" value="rplP_bact"/>
    <property type="match status" value="1"/>
</dbReference>
<comment type="function">
    <text evidence="5">Binds 23S rRNA and is also seen to make contacts with the A and possibly P site tRNAs.</text>
</comment>
<comment type="caution">
    <text evidence="6">The sequence shown here is derived from an EMBL/GenBank/DDBJ whole genome shotgun (WGS) entry which is preliminary data.</text>
</comment>
<evidence type="ECO:0000256" key="1">
    <source>
        <dbReference type="ARBA" id="ARBA00008931"/>
    </source>
</evidence>
<keyword evidence="5" id="KW-0694">RNA-binding</keyword>
<dbReference type="GO" id="GO:0003735">
    <property type="term" value="F:structural constituent of ribosome"/>
    <property type="evidence" value="ECO:0007669"/>
    <property type="project" value="InterPro"/>
</dbReference>
<comment type="subunit">
    <text evidence="5">Part of the 50S ribosomal subunit.</text>
</comment>
<dbReference type="Gene3D" id="3.90.1170.10">
    <property type="entry name" value="Ribosomal protein L10e/L16"/>
    <property type="match status" value="1"/>
</dbReference>
<dbReference type="Pfam" id="PF00252">
    <property type="entry name" value="Ribosomal_L16"/>
    <property type="match status" value="1"/>
</dbReference>
<evidence type="ECO:0000313" key="6">
    <source>
        <dbReference type="EMBL" id="OHA51357.1"/>
    </source>
</evidence>
<dbReference type="EMBL" id="MHSU01000004">
    <property type="protein sequence ID" value="OHA51357.1"/>
    <property type="molecule type" value="Genomic_DNA"/>
</dbReference>
<gene>
    <name evidence="6" type="ORF">A2W59_01650</name>
</gene>
<proteinExistence type="inferred from homology"/>
<evidence type="ECO:0000256" key="3">
    <source>
        <dbReference type="ARBA" id="ARBA00023274"/>
    </source>
</evidence>
<dbReference type="Proteomes" id="UP000178646">
    <property type="component" value="Unassembled WGS sequence"/>
</dbReference>
<dbReference type="PANTHER" id="PTHR12220:SF13">
    <property type="entry name" value="LARGE RIBOSOMAL SUBUNIT PROTEIN UL16M"/>
    <property type="match status" value="1"/>
</dbReference>
<dbReference type="InterPro" id="IPR016180">
    <property type="entry name" value="Ribosomal_uL16_dom"/>
</dbReference>
<keyword evidence="5" id="KW-0820">tRNA-binding</keyword>
<dbReference type="PRINTS" id="PR00060">
    <property type="entry name" value="RIBOSOMALL16"/>
</dbReference>
<dbReference type="GO" id="GO:0000049">
    <property type="term" value="F:tRNA binding"/>
    <property type="evidence" value="ECO:0007669"/>
    <property type="project" value="UniProtKB-KW"/>
</dbReference>
<organism evidence="6 7">
    <name type="scientific">Candidatus Terrybacteria bacterium RIFCSPHIGHO2_02_41_19</name>
    <dbReference type="NCBI Taxonomy" id="1802364"/>
    <lineage>
        <taxon>Bacteria</taxon>
        <taxon>Candidatus Terryibacteriota</taxon>
    </lineage>
</organism>
<dbReference type="InterPro" id="IPR000114">
    <property type="entry name" value="Ribosomal_uL16_bact-type"/>
</dbReference>
<dbReference type="SUPFAM" id="SSF54686">
    <property type="entry name" value="Ribosomal protein L16p/L10e"/>
    <property type="match status" value="1"/>
</dbReference>
<dbReference type="AlphaFoldDB" id="A0A1G2PSS7"/>